<dbReference type="SUPFAM" id="SSF52540">
    <property type="entry name" value="P-loop containing nucleoside triphosphate hydrolases"/>
    <property type="match status" value="1"/>
</dbReference>
<evidence type="ECO:0000313" key="6">
    <source>
        <dbReference type="Proteomes" id="UP000250179"/>
    </source>
</evidence>
<dbReference type="PANTHER" id="PTHR42788:SF13">
    <property type="entry name" value="ALIPHATIC SULFONATES IMPORT ATP-BINDING PROTEIN SSUB"/>
    <property type="match status" value="1"/>
</dbReference>
<keyword evidence="2" id="KW-0547">Nucleotide-binding</keyword>
<dbReference type="InterPro" id="IPR050166">
    <property type="entry name" value="ABC_transporter_ATP-bind"/>
</dbReference>
<dbReference type="InterPro" id="IPR027417">
    <property type="entry name" value="P-loop_NTPase"/>
</dbReference>
<keyword evidence="3" id="KW-0067">ATP-binding</keyword>
<dbReference type="GO" id="GO:0005524">
    <property type="term" value="F:ATP binding"/>
    <property type="evidence" value="ECO:0007669"/>
    <property type="project" value="UniProtKB-KW"/>
</dbReference>
<organism evidence="5 6">
    <name type="scientific">Thermococcus profundus</name>
    <dbReference type="NCBI Taxonomy" id="49899"/>
    <lineage>
        <taxon>Archaea</taxon>
        <taxon>Methanobacteriati</taxon>
        <taxon>Methanobacteriota</taxon>
        <taxon>Thermococci</taxon>
        <taxon>Thermococcales</taxon>
        <taxon>Thermococcaceae</taxon>
        <taxon>Thermococcus</taxon>
    </lineage>
</organism>
<dbReference type="SMART" id="SM00382">
    <property type="entry name" value="AAA"/>
    <property type="match status" value="1"/>
</dbReference>
<dbReference type="Proteomes" id="UP000250179">
    <property type="component" value="Chromosome"/>
</dbReference>
<evidence type="ECO:0000256" key="2">
    <source>
        <dbReference type="ARBA" id="ARBA00022741"/>
    </source>
</evidence>
<dbReference type="PROSITE" id="PS50893">
    <property type="entry name" value="ABC_TRANSPORTER_2"/>
    <property type="match status" value="1"/>
</dbReference>
<evidence type="ECO:0000313" key="5">
    <source>
        <dbReference type="EMBL" id="ASJ02014.1"/>
    </source>
</evidence>
<gene>
    <name evidence="5" type="ORF">A3L09_01410</name>
</gene>
<accession>A0A2Z2MDH3</accession>
<dbReference type="EMBL" id="CP014862">
    <property type="protein sequence ID" value="ASJ02014.1"/>
    <property type="molecule type" value="Genomic_DNA"/>
</dbReference>
<dbReference type="InterPro" id="IPR003593">
    <property type="entry name" value="AAA+_ATPase"/>
</dbReference>
<evidence type="ECO:0000256" key="1">
    <source>
        <dbReference type="ARBA" id="ARBA00022448"/>
    </source>
</evidence>
<feature type="domain" description="ABC transporter" evidence="4">
    <location>
        <begin position="1"/>
        <end position="204"/>
    </location>
</feature>
<dbReference type="PANTHER" id="PTHR42788">
    <property type="entry name" value="TAURINE IMPORT ATP-BINDING PROTEIN-RELATED"/>
    <property type="match status" value="1"/>
</dbReference>
<keyword evidence="1" id="KW-0813">Transport</keyword>
<proteinExistence type="predicted"/>
<dbReference type="GO" id="GO:0016887">
    <property type="term" value="F:ATP hydrolysis activity"/>
    <property type="evidence" value="ECO:0007669"/>
    <property type="project" value="InterPro"/>
</dbReference>
<sequence length="205" mass="22368">MKNLRKSFGELILSGISLEVKRGEVVGIVGPNGTGKSTLVKIIAGVEKPDSGEVILRGTLAVAYQEDYLLPWKRIRENVCLPLKFRGRDCSPEELAERLGLKGYLDLYPKEVSGGNRRKAAILRAILMDADVTVLDEPFTGLDTASIEALLALISELKGRGNAFLIVSHQLDELFRVADRVYVLSGRPALVKKVLGREELGKGAV</sequence>
<dbReference type="Gene3D" id="3.40.50.300">
    <property type="entry name" value="P-loop containing nucleotide triphosphate hydrolases"/>
    <property type="match status" value="1"/>
</dbReference>
<dbReference type="PROSITE" id="PS00211">
    <property type="entry name" value="ABC_TRANSPORTER_1"/>
    <property type="match status" value="1"/>
</dbReference>
<evidence type="ECO:0000259" key="4">
    <source>
        <dbReference type="PROSITE" id="PS50893"/>
    </source>
</evidence>
<name>A0A2Z2MDH3_THEPR</name>
<dbReference type="Pfam" id="PF00005">
    <property type="entry name" value="ABC_tran"/>
    <property type="match status" value="1"/>
</dbReference>
<dbReference type="InterPro" id="IPR017871">
    <property type="entry name" value="ABC_transporter-like_CS"/>
</dbReference>
<dbReference type="AlphaFoldDB" id="A0A2Z2MDH3"/>
<dbReference type="InterPro" id="IPR003439">
    <property type="entry name" value="ABC_transporter-like_ATP-bd"/>
</dbReference>
<protein>
    <recommendedName>
        <fullName evidence="4">ABC transporter domain-containing protein</fullName>
    </recommendedName>
</protein>
<keyword evidence="6" id="KW-1185">Reference proteome</keyword>
<dbReference type="KEGG" id="tprf:A3L09_01410"/>
<evidence type="ECO:0000256" key="3">
    <source>
        <dbReference type="ARBA" id="ARBA00022840"/>
    </source>
</evidence>
<reference evidence="5 6" key="1">
    <citation type="submission" date="2016-03" db="EMBL/GenBank/DDBJ databases">
        <title>Complete genome sequence of Thermococcus profundus strain DT5432.</title>
        <authorList>
            <person name="Oger P.M."/>
        </authorList>
    </citation>
    <scope>NUCLEOTIDE SEQUENCE [LARGE SCALE GENOMIC DNA]</scope>
    <source>
        <strain evidence="5 6">DT 5432</strain>
    </source>
</reference>